<sequence>MEREGDGEKERKSIAEYRALLDQVNTKVEEKQYSEEVLALTSRLLKKNPEYYTIWNYRRLILLNHFARDVTTTLEHDSTPLTLSKSTNDIIVGDLQFIVPLLIQYPKCYWIWNYRLWLLEEAEKQVDKGTTVRLWKDELALVGKMLDRDERNFHGWGYRRNIVSQLERLAEPEQKTMAEQEFAYTSKMMRAALQNFSALHYRLKLIPKLLDERQADGAARRKMLDEELESMQEALIDPFNQSAWFYHQYLMSTLSEDCPRDAAIVLDLSRDDRIHYYEQEVERIKEMLEDFDDCKWIYEALVQYSIEYHQLTDIKPKNDLQFWLDELQRLDPMRSGRWKDLREALKL</sequence>
<dbReference type="InterPro" id="IPR002088">
    <property type="entry name" value="Prenyl_trans_a"/>
</dbReference>
<evidence type="ECO:0000256" key="3">
    <source>
        <dbReference type="ARBA" id="ARBA00022679"/>
    </source>
</evidence>
<dbReference type="PROSITE" id="PS51147">
    <property type="entry name" value="PFTA"/>
    <property type="match status" value="5"/>
</dbReference>
<evidence type="ECO:0000313" key="8">
    <source>
        <dbReference type="Proteomes" id="UP000800235"/>
    </source>
</evidence>
<name>A0A9P4NJV4_9PEZI</name>
<comment type="function">
    <text evidence="6">Catalyzes the transfer of a geranyl-geranyl moiety from geranyl-geranyl pyrophosphate to cysteines occuring in specific C-terminal amino acid sequences.</text>
</comment>
<proteinExistence type="inferred from homology"/>
<keyword evidence="2 6" id="KW-0637">Prenyltransferase</keyword>
<dbReference type="Gene3D" id="1.25.40.120">
    <property type="entry name" value="Protein prenylyltransferase"/>
    <property type="match status" value="1"/>
</dbReference>
<comment type="similarity">
    <text evidence="1 6">Belongs to the protein prenyltransferase subunit alpha family.</text>
</comment>
<dbReference type="GO" id="GO:0097354">
    <property type="term" value="P:prenylation"/>
    <property type="evidence" value="ECO:0007669"/>
    <property type="project" value="UniProtKB-UniRule"/>
</dbReference>
<organism evidence="7 8">
    <name type="scientific">Tothia fuscella</name>
    <dbReference type="NCBI Taxonomy" id="1048955"/>
    <lineage>
        <taxon>Eukaryota</taxon>
        <taxon>Fungi</taxon>
        <taxon>Dikarya</taxon>
        <taxon>Ascomycota</taxon>
        <taxon>Pezizomycotina</taxon>
        <taxon>Dothideomycetes</taxon>
        <taxon>Pleosporomycetidae</taxon>
        <taxon>Venturiales</taxon>
        <taxon>Cylindrosympodiaceae</taxon>
        <taxon>Tothia</taxon>
    </lineage>
</organism>
<dbReference type="Pfam" id="PF01239">
    <property type="entry name" value="PPTA"/>
    <property type="match status" value="4"/>
</dbReference>
<dbReference type="PANTHER" id="PTHR11129">
    <property type="entry name" value="PROTEIN FARNESYLTRANSFERASE ALPHA SUBUNIT/RAB GERANYLGERANYL TRANSFERASE ALPHA SUBUNIT"/>
    <property type="match status" value="1"/>
</dbReference>
<keyword evidence="8" id="KW-1185">Reference proteome</keyword>
<protein>
    <recommendedName>
        <fullName evidence="6">Geranylgeranyl transferase type-2 subunit alpha</fullName>
        <ecNumber evidence="6">2.5.1.60</ecNumber>
    </recommendedName>
    <alternativeName>
        <fullName evidence="6">Geranylgeranyl transferase type II subunit alpha</fullName>
    </alternativeName>
</protein>
<dbReference type="EMBL" id="MU007075">
    <property type="protein sequence ID" value="KAF2424414.1"/>
    <property type="molecule type" value="Genomic_DNA"/>
</dbReference>
<evidence type="ECO:0000256" key="1">
    <source>
        <dbReference type="ARBA" id="ARBA00006734"/>
    </source>
</evidence>
<dbReference type="AlphaFoldDB" id="A0A9P4NJV4"/>
<accession>A0A9P4NJV4</accession>
<reference evidence="7" key="1">
    <citation type="journal article" date="2020" name="Stud. Mycol.">
        <title>101 Dothideomycetes genomes: a test case for predicting lifestyles and emergence of pathogens.</title>
        <authorList>
            <person name="Haridas S."/>
            <person name="Albert R."/>
            <person name="Binder M."/>
            <person name="Bloem J."/>
            <person name="Labutti K."/>
            <person name="Salamov A."/>
            <person name="Andreopoulos B."/>
            <person name="Baker S."/>
            <person name="Barry K."/>
            <person name="Bills G."/>
            <person name="Bluhm B."/>
            <person name="Cannon C."/>
            <person name="Castanera R."/>
            <person name="Culley D."/>
            <person name="Daum C."/>
            <person name="Ezra D."/>
            <person name="Gonzalez J."/>
            <person name="Henrissat B."/>
            <person name="Kuo A."/>
            <person name="Liang C."/>
            <person name="Lipzen A."/>
            <person name="Lutzoni F."/>
            <person name="Magnuson J."/>
            <person name="Mondo S."/>
            <person name="Nolan M."/>
            <person name="Ohm R."/>
            <person name="Pangilinan J."/>
            <person name="Park H.-J."/>
            <person name="Ramirez L."/>
            <person name="Alfaro M."/>
            <person name="Sun H."/>
            <person name="Tritt A."/>
            <person name="Yoshinaga Y."/>
            <person name="Zwiers L.-H."/>
            <person name="Turgeon B."/>
            <person name="Goodwin S."/>
            <person name="Spatafora J."/>
            <person name="Crous P."/>
            <person name="Grigoriev I."/>
        </authorList>
    </citation>
    <scope>NUCLEOTIDE SEQUENCE</scope>
    <source>
        <strain evidence="7">CBS 130266</strain>
    </source>
</reference>
<keyword evidence="4" id="KW-0677">Repeat</keyword>
<comment type="caution">
    <text evidence="7">The sequence shown here is derived from an EMBL/GenBank/DDBJ whole genome shotgun (WGS) entry which is preliminary data.</text>
</comment>
<gene>
    <name evidence="7" type="ORF">EJ08DRAFT_672307</name>
</gene>
<evidence type="ECO:0000256" key="6">
    <source>
        <dbReference type="RuleBase" id="RU367120"/>
    </source>
</evidence>
<keyword evidence="3 6" id="KW-0808">Transferase</keyword>
<dbReference type="Proteomes" id="UP000800235">
    <property type="component" value="Unassembled WGS sequence"/>
</dbReference>
<dbReference type="GO" id="GO:0005968">
    <property type="term" value="C:Rab-protein geranylgeranyltransferase complex"/>
    <property type="evidence" value="ECO:0007669"/>
    <property type="project" value="TreeGrafter"/>
</dbReference>
<dbReference type="OrthoDB" id="1658at2759"/>
<evidence type="ECO:0000313" key="7">
    <source>
        <dbReference type="EMBL" id="KAF2424414.1"/>
    </source>
</evidence>
<comment type="catalytic activity">
    <reaction evidence="5 6">
        <text>geranylgeranyl diphosphate + L-cysteinyl-[protein] = S-geranylgeranyl-L-cysteinyl-[protein] + diphosphate</text>
        <dbReference type="Rhea" id="RHEA:21240"/>
        <dbReference type="Rhea" id="RHEA-COMP:10131"/>
        <dbReference type="Rhea" id="RHEA-COMP:11537"/>
        <dbReference type="ChEBI" id="CHEBI:29950"/>
        <dbReference type="ChEBI" id="CHEBI:33019"/>
        <dbReference type="ChEBI" id="CHEBI:57533"/>
        <dbReference type="ChEBI" id="CHEBI:86021"/>
        <dbReference type="EC" id="2.5.1.60"/>
    </reaction>
</comment>
<evidence type="ECO:0000256" key="4">
    <source>
        <dbReference type="ARBA" id="ARBA00022737"/>
    </source>
</evidence>
<dbReference type="SUPFAM" id="SSF48439">
    <property type="entry name" value="Protein prenylyltransferase"/>
    <property type="match status" value="1"/>
</dbReference>
<dbReference type="PANTHER" id="PTHR11129:SF2">
    <property type="entry name" value="GERANYLGERANYL TRANSFERASE TYPE-2 SUBUNIT ALPHA"/>
    <property type="match status" value="1"/>
</dbReference>
<dbReference type="GO" id="GO:0004663">
    <property type="term" value="F:Rab geranylgeranyltransferase activity"/>
    <property type="evidence" value="ECO:0007669"/>
    <property type="project" value="UniProtKB-UniRule"/>
</dbReference>
<evidence type="ECO:0000256" key="2">
    <source>
        <dbReference type="ARBA" id="ARBA00022602"/>
    </source>
</evidence>
<evidence type="ECO:0000256" key="5">
    <source>
        <dbReference type="ARBA" id="ARBA00047658"/>
    </source>
</evidence>
<dbReference type="EC" id="2.5.1.60" evidence="6"/>